<dbReference type="OrthoDB" id="346743at2759"/>
<dbReference type="Proteomes" id="UP000000600">
    <property type="component" value="Unassembled WGS sequence"/>
</dbReference>
<keyword evidence="2" id="KW-1185">Reference proteome</keyword>
<dbReference type="EMBL" id="CT868130">
    <property type="protein sequence ID" value="CAK72532.1"/>
    <property type="molecule type" value="Genomic_DNA"/>
</dbReference>
<protein>
    <recommendedName>
        <fullName evidence="3">Reverse transcriptase domain-containing protein</fullName>
    </recommendedName>
</protein>
<evidence type="ECO:0000313" key="2">
    <source>
        <dbReference type="Proteomes" id="UP000000600"/>
    </source>
</evidence>
<organism evidence="1 2">
    <name type="scientific">Paramecium tetraurelia</name>
    <dbReference type="NCBI Taxonomy" id="5888"/>
    <lineage>
        <taxon>Eukaryota</taxon>
        <taxon>Sar</taxon>
        <taxon>Alveolata</taxon>
        <taxon>Ciliophora</taxon>
        <taxon>Intramacronucleata</taxon>
        <taxon>Oligohymenophorea</taxon>
        <taxon>Peniculida</taxon>
        <taxon>Parameciidae</taxon>
        <taxon>Paramecium</taxon>
    </lineage>
</organism>
<sequence length="567" mass="67811">MCHQDKPRLSVPLILSPLQGLWAMHEGAVSAVQDHHDFMSQELTFIQGTPFEIKVNQFQLLKQYFEKQKSLTESQKVQNLHEDFDSFYNYYLKKIYKKKIINKKRVRLQQIKQLHKTISLQDQFRNLFVQNRNSFQIIEDTIITNKEKRDGGFYNCFINEIFSNCFEQLGNIQNQQNMNLQLFPSSNLQHKIRFQVYRNKQLLTKALSYNCITHQLINGTFQKMSGDLRLLMLTKRQDGQDQFPQTMFIQKFRQKNNFDHLVILSPLFKFIELKFYQQLMDYMIYRLNWFHKRVRHLNQFVDNQGYIKKKLHKKGQKVIIFVDFSSAYNTNDRYRFYQLLSMNNILPEEEIRFLQAIHSRILYIPTICKEKFHYKNGVPQCSPMSPLFFNVYMNNCLKNYLKNLYFIIFLQQQIICNQVQSTHVLYPSKKRSNHSNLNEKIKLFTPGQRFSIPCIMNSTIFKLLRLNVSFQKLNIANVWTLLLLQIISKLPLVLRMLSSEIQMYVYHVLFQVQLTQTIQISDNNLVVFFQNSKSTFCSFCISVNQKKNSLQFYLTKTMKNQDIQSYL</sequence>
<dbReference type="AlphaFoldDB" id="A0CP15"/>
<dbReference type="RefSeq" id="XP_001439929.1">
    <property type="nucleotide sequence ID" value="XM_001439892.1"/>
</dbReference>
<accession>A0CP15</accession>
<dbReference type="InParanoid" id="A0CP15"/>
<dbReference type="HOGENOM" id="CLU_481022_0_0_1"/>
<dbReference type="GeneID" id="5025714"/>
<evidence type="ECO:0000313" key="1">
    <source>
        <dbReference type="EMBL" id="CAK72532.1"/>
    </source>
</evidence>
<proteinExistence type="predicted"/>
<reference evidence="1 2" key="1">
    <citation type="journal article" date="2006" name="Nature">
        <title>Global trends of whole-genome duplications revealed by the ciliate Paramecium tetraurelia.</title>
        <authorList>
            <consortium name="Genoscope"/>
            <person name="Aury J.-M."/>
            <person name="Jaillon O."/>
            <person name="Duret L."/>
            <person name="Noel B."/>
            <person name="Jubin C."/>
            <person name="Porcel B.M."/>
            <person name="Segurens B."/>
            <person name="Daubin V."/>
            <person name="Anthouard V."/>
            <person name="Aiach N."/>
            <person name="Arnaiz O."/>
            <person name="Billaut A."/>
            <person name="Beisson J."/>
            <person name="Blanc I."/>
            <person name="Bouhouche K."/>
            <person name="Camara F."/>
            <person name="Duharcourt S."/>
            <person name="Guigo R."/>
            <person name="Gogendeau D."/>
            <person name="Katinka M."/>
            <person name="Keller A.-M."/>
            <person name="Kissmehl R."/>
            <person name="Klotz C."/>
            <person name="Koll F."/>
            <person name="Le Moue A."/>
            <person name="Lepere C."/>
            <person name="Malinsky S."/>
            <person name="Nowacki M."/>
            <person name="Nowak J.K."/>
            <person name="Plattner H."/>
            <person name="Poulain J."/>
            <person name="Ruiz F."/>
            <person name="Serrano V."/>
            <person name="Zagulski M."/>
            <person name="Dessen P."/>
            <person name="Betermier M."/>
            <person name="Weissenbach J."/>
            <person name="Scarpelli C."/>
            <person name="Schachter V."/>
            <person name="Sperling L."/>
            <person name="Meyer E."/>
            <person name="Cohen J."/>
            <person name="Wincker P."/>
        </authorList>
    </citation>
    <scope>NUCLEOTIDE SEQUENCE [LARGE SCALE GENOMIC DNA]</scope>
    <source>
        <strain evidence="1 2">Stock d4-2</strain>
    </source>
</reference>
<gene>
    <name evidence="1" type="ORF">GSPATT00008923001</name>
</gene>
<evidence type="ECO:0008006" key="3">
    <source>
        <dbReference type="Google" id="ProtNLM"/>
    </source>
</evidence>
<dbReference type="KEGG" id="ptm:GSPATT00008923001"/>
<dbReference type="eggNOG" id="KOG1075">
    <property type="taxonomic scope" value="Eukaryota"/>
</dbReference>
<name>A0CP15_PARTE</name>